<evidence type="ECO:0000256" key="1">
    <source>
        <dbReference type="SAM" id="MobiDB-lite"/>
    </source>
</evidence>
<sequence>MIELLGYKDRSIAETSSLYLLLMAIVLMLVKQIDYRRDNVKKTDTFIAKHPYIFYRIKKNDNILWKAENEQFFPKVVVTEQPDGQSFFRIYYNNEPPVSEIEYEPHSDAAQRNMHKSVPKSAHKSPPEELHSDALIPVITVDLANKRSNEFVTYDREDAKNREIFTTKRPYLIKKVTDQGQVLWESRDSMYAFRIIYRADPINPKMKVFFPEDQEQLPQQPAQHPPRKISEPLPKKRVETDTDSDIRIITRSDLESQTEGKTETEYIPRHGRHPKVQQHAIPQSGMETERRPKYHPEPRLLQAKPKPRVTTGPRTTGGRHFDYPYSAEPDQEPAAGRHRKTATEPTREPREAYEHYSEPEFRQATTDRQERRERRHEPRPAHRQDDRYDSGSEGRYESRPAARQQPGPAGVTRDQAGYSSEEIPIHRTRHQERLEDLPEPEFRPAAPPFVEPHVAAGKKIPMSVDIEFKFSTYLFDYQRHNNLGTYTPKEGFIIAKVRRNDKFYCKGSDVTIWQTHDSRIYSTMVNVLSDTRVVIHLNDGRTLFYKRGFDSQWFRIDKSTYDPIDWNHLLIDLDLASRRSTQYYEFFSYSNYVGRRKGTYLYVAREKFRFKSVYNNRTIIWAAYTEKECAYKVGVYRAIGGTEQVTIFLLNGETRTYIRQLYGLGVGSNWYEDIIMPGYGAPESHRSHLGHHRRGPPAPSGFMGIPTALQKLGQLKDKIVNQYNKVDFSKFYQYNPFSGIGQEESPQTQYYEGKQFNVKQSRPDPEYGSTRNLTFPFDDDDDDDEGMPEYVDYL</sequence>
<feature type="compositionally biased region" description="Acidic residues" evidence="1">
    <location>
        <begin position="777"/>
        <end position="787"/>
    </location>
</feature>
<dbReference type="EMBL" id="CP056071">
    <property type="protein sequence ID" value="UKK02133.2"/>
    <property type="molecule type" value="Genomic_DNA"/>
</dbReference>
<dbReference type="InterPro" id="IPR007480">
    <property type="entry name" value="DUF529"/>
</dbReference>
<reference evidence="2" key="1">
    <citation type="submission" date="2022-07" db="EMBL/GenBank/DDBJ databases">
        <title>Evaluation of T. orientalis genome assembly methods using nanopore sequencing and analysis of variation between genomes.</title>
        <authorList>
            <person name="Yam J."/>
            <person name="Micallef M.L."/>
            <person name="Liu M."/>
            <person name="Djordjevic S.P."/>
            <person name="Bogema D.R."/>
            <person name="Jenkins C."/>
        </authorList>
    </citation>
    <scope>NUCLEOTIDE SEQUENCE</scope>
    <source>
        <strain evidence="2">Goon Nure</strain>
    </source>
</reference>
<dbReference type="Pfam" id="PF04385">
    <property type="entry name" value="FAINT"/>
    <property type="match status" value="1"/>
</dbReference>
<feature type="compositionally biased region" description="Basic and acidic residues" evidence="1">
    <location>
        <begin position="341"/>
        <end position="400"/>
    </location>
</feature>
<dbReference type="Proteomes" id="UP000244811">
    <property type="component" value="Chromosome 2"/>
</dbReference>
<feature type="compositionally biased region" description="Low complexity" evidence="1">
    <location>
        <begin position="308"/>
        <end position="318"/>
    </location>
</feature>
<feature type="region of interest" description="Disordered" evidence="1">
    <location>
        <begin position="214"/>
        <end position="429"/>
    </location>
</feature>
<evidence type="ECO:0000313" key="3">
    <source>
        <dbReference type="Proteomes" id="UP000244811"/>
    </source>
</evidence>
<accession>A0A976MCJ7</accession>
<dbReference type="AlphaFoldDB" id="A0A976MCJ7"/>
<evidence type="ECO:0000313" key="2">
    <source>
        <dbReference type="EMBL" id="UKK02133.2"/>
    </source>
</evidence>
<proteinExistence type="predicted"/>
<feature type="region of interest" description="Disordered" evidence="1">
    <location>
        <begin position="756"/>
        <end position="794"/>
    </location>
</feature>
<gene>
    <name evidence="2" type="ORF">MACK_001488</name>
</gene>
<feature type="compositionally biased region" description="Basic and acidic residues" evidence="1">
    <location>
        <begin position="228"/>
        <end position="268"/>
    </location>
</feature>
<name>A0A976MCJ7_THEOR</name>
<protein>
    <submittedName>
        <fullName evidence="2">Uncharacterized protein</fullName>
    </submittedName>
</protein>
<feature type="compositionally biased region" description="Basic and acidic residues" evidence="1">
    <location>
        <begin position="287"/>
        <end position="298"/>
    </location>
</feature>
<organism evidence="2 3">
    <name type="scientific">Theileria orientalis</name>
    <dbReference type="NCBI Taxonomy" id="68886"/>
    <lineage>
        <taxon>Eukaryota</taxon>
        <taxon>Sar</taxon>
        <taxon>Alveolata</taxon>
        <taxon>Apicomplexa</taxon>
        <taxon>Aconoidasida</taxon>
        <taxon>Piroplasmida</taxon>
        <taxon>Theileriidae</taxon>
        <taxon>Theileria</taxon>
    </lineage>
</organism>